<dbReference type="Pfam" id="PF13460">
    <property type="entry name" value="NAD_binding_10"/>
    <property type="match status" value="1"/>
</dbReference>
<comment type="caution">
    <text evidence="2">The sequence shown here is derived from an EMBL/GenBank/DDBJ whole genome shotgun (WGS) entry which is preliminary data.</text>
</comment>
<feature type="domain" description="NAD(P)-binding" evidence="1">
    <location>
        <begin position="7"/>
        <end position="204"/>
    </location>
</feature>
<dbReference type="SUPFAM" id="SSF51735">
    <property type="entry name" value="NAD(P)-binding Rossmann-fold domains"/>
    <property type="match status" value="1"/>
</dbReference>
<keyword evidence="3" id="KW-1185">Reference proteome</keyword>
<dbReference type="EMBL" id="PVTE01000023">
    <property type="protein sequence ID" value="PRY31102.1"/>
    <property type="molecule type" value="Genomic_DNA"/>
</dbReference>
<dbReference type="AlphaFoldDB" id="A0A2T0SCH2"/>
<dbReference type="Proteomes" id="UP000238375">
    <property type="component" value="Unassembled WGS sequence"/>
</dbReference>
<dbReference type="GO" id="GO:0004074">
    <property type="term" value="F:biliverdin reductase [NAD(P)H] activity"/>
    <property type="evidence" value="ECO:0007669"/>
    <property type="project" value="TreeGrafter"/>
</dbReference>
<dbReference type="InterPro" id="IPR016040">
    <property type="entry name" value="NAD(P)-bd_dom"/>
</dbReference>
<evidence type="ECO:0000313" key="2">
    <source>
        <dbReference type="EMBL" id="PRY31102.1"/>
    </source>
</evidence>
<dbReference type="PANTHER" id="PTHR43355:SF2">
    <property type="entry name" value="FLAVIN REDUCTASE (NADPH)"/>
    <property type="match status" value="1"/>
</dbReference>
<proteinExistence type="predicted"/>
<dbReference type="OrthoDB" id="9790734at2"/>
<dbReference type="Gene3D" id="3.40.50.720">
    <property type="entry name" value="NAD(P)-binding Rossmann-like Domain"/>
    <property type="match status" value="1"/>
</dbReference>
<gene>
    <name evidence="2" type="ORF">CLV58_12365</name>
</gene>
<dbReference type="InterPro" id="IPR051606">
    <property type="entry name" value="Polyketide_Oxido-like"/>
</dbReference>
<dbReference type="GO" id="GO:0042602">
    <property type="term" value="F:riboflavin reductase (NADPH) activity"/>
    <property type="evidence" value="ECO:0007669"/>
    <property type="project" value="TreeGrafter"/>
</dbReference>
<dbReference type="PANTHER" id="PTHR43355">
    <property type="entry name" value="FLAVIN REDUCTASE (NADPH)"/>
    <property type="match status" value="1"/>
</dbReference>
<sequence>MHILILGATGRTGERLLHEALADGYRVTILVRDRRKIGISSGKLTVVESPTLDADSLGMAVAGCDAVISTLNISRTSDFPWSPLRTPPTFLSDLLTRLLPICEAQHVRRLIVVTAWGANETRQDIPFWFRWLIDYSNIGVAYRDHERQEQLLTQSPLDWTIVRPVGLTNGHDQKQIIETIDNQPKPNLTISRTSVGRFLLNVVAAERYIRQAVTISEQ</sequence>
<name>A0A2T0SCH2_9BACT</name>
<dbReference type="InterPro" id="IPR036291">
    <property type="entry name" value="NAD(P)-bd_dom_sf"/>
</dbReference>
<protein>
    <submittedName>
        <fullName evidence="2">Putative NADH-flavin reductase</fullName>
    </submittedName>
</protein>
<dbReference type="RefSeq" id="WP_106139941.1">
    <property type="nucleotide sequence ID" value="NZ_PVTE01000023.1"/>
</dbReference>
<evidence type="ECO:0000259" key="1">
    <source>
        <dbReference type="Pfam" id="PF13460"/>
    </source>
</evidence>
<reference evidence="2 3" key="1">
    <citation type="submission" date="2018-03" db="EMBL/GenBank/DDBJ databases">
        <title>Genomic Encyclopedia of Archaeal and Bacterial Type Strains, Phase II (KMG-II): from individual species to whole genera.</title>
        <authorList>
            <person name="Goeker M."/>
        </authorList>
    </citation>
    <scope>NUCLEOTIDE SEQUENCE [LARGE SCALE GENOMIC DNA]</scope>
    <source>
        <strain evidence="2 3">DSM 28354</strain>
    </source>
</reference>
<evidence type="ECO:0000313" key="3">
    <source>
        <dbReference type="Proteomes" id="UP000238375"/>
    </source>
</evidence>
<accession>A0A2T0SCH2</accession>
<organism evidence="2 3">
    <name type="scientific">Spirosoma oryzae</name>
    <dbReference type="NCBI Taxonomy" id="1469603"/>
    <lineage>
        <taxon>Bacteria</taxon>
        <taxon>Pseudomonadati</taxon>
        <taxon>Bacteroidota</taxon>
        <taxon>Cytophagia</taxon>
        <taxon>Cytophagales</taxon>
        <taxon>Cytophagaceae</taxon>
        <taxon>Spirosoma</taxon>
    </lineage>
</organism>